<organism evidence="5 6">
    <name type="scientific">Leucocoprinus leucothites</name>
    <dbReference type="NCBI Taxonomy" id="201217"/>
    <lineage>
        <taxon>Eukaryota</taxon>
        <taxon>Fungi</taxon>
        <taxon>Dikarya</taxon>
        <taxon>Basidiomycota</taxon>
        <taxon>Agaricomycotina</taxon>
        <taxon>Agaricomycetes</taxon>
        <taxon>Agaricomycetidae</taxon>
        <taxon>Agaricales</taxon>
        <taxon>Agaricineae</taxon>
        <taxon>Agaricaceae</taxon>
        <taxon>Leucocoprinus</taxon>
    </lineage>
</organism>
<protein>
    <recommendedName>
        <fullName evidence="4">RRM domain-containing protein</fullName>
    </recommendedName>
</protein>
<evidence type="ECO:0000313" key="6">
    <source>
        <dbReference type="Proteomes" id="UP000559027"/>
    </source>
</evidence>
<accession>A0A8H5G2R2</accession>
<feature type="region of interest" description="Disordered" evidence="3">
    <location>
        <begin position="1"/>
        <end position="27"/>
    </location>
</feature>
<feature type="compositionally biased region" description="Basic residues" evidence="3">
    <location>
        <begin position="14"/>
        <end position="25"/>
    </location>
</feature>
<dbReference type="AlphaFoldDB" id="A0A8H5G2R2"/>
<evidence type="ECO:0000259" key="4">
    <source>
        <dbReference type="PROSITE" id="PS50102"/>
    </source>
</evidence>
<sequence length="133" mass="14032">MDKSLDEIITTNKPGRRRPNSRRGGARAAVLGNATSPVTRARAAAATAPAKAAANAQAVPSTADKLIVSNLPIDVNEVQIRELFASTVGPLREVNLSYDSSGRSKGIAAVTFSKKGDANKAYQQYHNRLIDGS</sequence>
<dbReference type="Proteomes" id="UP000559027">
    <property type="component" value="Unassembled WGS sequence"/>
</dbReference>
<dbReference type="GO" id="GO:0005634">
    <property type="term" value="C:nucleus"/>
    <property type="evidence" value="ECO:0007669"/>
    <property type="project" value="TreeGrafter"/>
</dbReference>
<proteinExistence type="predicted"/>
<dbReference type="Gene3D" id="3.30.70.330">
    <property type="match status" value="1"/>
</dbReference>
<dbReference type="PANTHER" id="PTHR19965">
    <property type="entry name" value="RNA AND EXPORT FACTOR BINDING PROTEIN"/>
    <property type="match status" value="1"/>
</dbReference>
<evidence type="ECO:0000256" key="2">
    <source>
        <dbReference type="PROSITE-ProRule" id="PRU00176"/>
    </source>
</evidence>
<dbReference type="OrthoDB" id="346839at2759"/>
<gene>
    <name evidence="5" type="ORF">D9756_006643</name>
</gene>
<dbReference type="GO" id="GO:0003729">
    <property type="term" value="F:mRNA binding"/>
    <property type="evidence" value="ECO:0007669"/>
    <property type="project" value="TreeGrafter"/>
</dbReference>
<dbReference type="InterPro" id="IPR051229">
    <property type="entry name" value="ALYREF_mRNA_export"/>
</dbReference>
<reference evidence="5 6" key="1">
    <citation type="journal article" date="2020" name="ISME J.">
        <title>Uncovering the hidden diversity of litter-decomposition mechanisms in mushroom-forming fungi.</title>
        <authorList>
            <person name="Floudas D."/>
            <person name="Bentzer J."/>
            <person name="Ahren D."/>
            <person name="Johansson T."/>
            <person name="Persson P."/>
            <person name="Tunlid A."/>
        </authorList>
    </citation>
    <scope>NUCLEOTIDE SEQUENCE [LARGE SCALE GENOMIC DNA]</scope>
    <source>
        <strain evidence="5 6">CBS 146.42</strain>
    </source>
</reference>
<dbReference type="PANTHER" id="PTHR19965:SF35">
    <property type="entry name" value="RNA ANNEALING PROTEIN YRA1"/>
    <property type="match status" value="1"/>
</dbReference>
<dbReference type="SMART" id="SM00360">
    <property type="entry name" value="RRM"/>
    <property type="match status" value="1"/>
</dbReference>
<keyword evidence="6" id="KW-1185">Reference proteome</keyword>
<dbReference type="PROSITE" id="PS50102">
    <property type="entry name" value="RRM"/>
    <property type="match status" value="1"/>
</dbReference>
<feature type="domain" description="RRM" evidence="4">
    <location>
        <begin position="64"/>
        <end position="133"/>
    </location>
</feature>
<evidence type="ECO:0000313" key="5">
    <source>
        <dbReference type="EMBL" id="KAF5357235.1"/>
    </source>
</evidence>
<dbReference type="InterPro" id="IPR035979">
    <property type="entry name" value="RBD_domain_sf"/>
</dbReference>
<comment type="caution">
    <text evidence="5">The sequence shown here is derived from an EMBL/GenBank/DDBJ whole genome shotgun (WGS) entry which is preliminary data.</text>
</comment>
<name>A0A8H5G2R2_9AGAR</name>
<dbReference type="Pfam" id="PF00076">
    <property type="entry name" value="RRM_1"/>
    <property type="match status" value="1"/>
</dbReference>
<dbReference type="EMBL" id="JAACJO010000006">
    <property type="protein sequence ID" value="KAF5357235.1"/>
    <property type="molecule type" value="Genomic_DNA"/>
</dbReference>
<dbReference type="InterPro" id="IPR012677">
    <property type="entry name" value="Nucleotide-bd_a/b_plait_sf"/>
</dbReference>
<evidence type="ECO:0000256" key="1">
    <source>
        <dbReference type="ARBA" id="ARBA00022884"/>
    </source>
</evidence>
<evidence type="ECO:0000256" key="3">
    <source>
        <dbReference type="SAM" id="MobiDB-lite"/>
    </source>
</evidence>
<dbReference type="SUPFAM" id="SSF54928">
    <property type="entry name" value="RNA-binding domain, RBD"/>
    <property type="match status" value="1"/>
</dbReference>
<keyword evidence="1 2" id="KW-0694">RNA-binding</keyword>
<dbReference type="InterPro" id="IPR000504">
    <property type="entry name" value="RRM_dom"/>
</dbReference>